<feature type="domain" description="VTT" evidence="7">
    <location>
        <begin position="73"/>
        <end position="189"/>
    </location>
</feature>
<dbReference type="InterPro" id="IPR032816">
    <property type="entry name" value="VTT_dom"/>
</dbReference>
<evidence type="ECO:0000256" key="4">
    <source>
        <dbReference type="ARBA" id="ARBA00022989"/>
    </source>
</evidence>
<reference evidence="8" key="1">
    <citation type="journal article" date="2015" name="Nature">
        <title>Complex archaea that bridge the gap between prokaryotes and eukaryotes.</title>
        <authorList>
            <person name="Spang A."/>
            <person name="Saw J.H."/>
            <person name="Jorgensen S.L."/>
            <person name="Zaremba-Niedzwiedzka K."/>
            <person name="Martijn J."/>
            <person name="Lind A.E."/>
            <person name="van Eijk R."/>
            <person name="Schleper C."/>
            <person name="Guy L."/>
            <person name="Ettema T.J."/>
        </authorList>
    </citation>
    <scope>NUCLEOTIDE SEQUENCE</scope>
</reference>
<gene>
    <name evidence="8" type="ORF">LCGC14_2475750</name>
</gene>
<evidence type="ECO:0000259" key="7">
    <source>
        <dbReference type="Pfam" id="PF09335"/>
    </source>
</evidence>
<organism evidence="8">
    <name type="scientific">marine sediment metagenome</name>
    <dbReference type="NCBI Taxonomy" id="412755"/>
    <lineage>
        <taxon>unclassified sequences</taxon>
        <taxon>metagenomes</taxon>
        <taxon>ecological metagenomes</taxon>
    </lineage>
</organism>
<evidence type="ECO:0000256" key="3">
    <source>
        <dbReference type="ARBA" id="ARBA00022692"/>
    </source>
</evidence>
<feature type="transmembrane region" description="Helical" evidence="6">
    <location>
        <begin position="93"/>
        <end position="113"/>
    </location>
</feature>
<feature type="transmembrane region" description="Helical" evidence="6">
    <location>
        <begin position="193"/>
        <end position="212"/>
    </location>
</feature>
<evidence type="ECO:0000256" key="5">
    <source>
        <dbReference type="ARBA" id="ARBA00023136"/>
    </source>
</evidence>
<dbReference type="PANTHER" id="PTHR12677">
    <property type="entry name" value="GOLGI APPARATUS MEMBRANE PROTEIN TVP38-RELATED"/>
    <property type="match status" value="1"/>
</dbReference>
<proteinExistence type="predicted"/>
<feature type="transmembrane region" description="Helical" evidence="6">
    <location>
        <begin position="14"/>
        <end position="34"/>
    </location>
</feature>
<evidence type="ECO:0000256" key="2">
    <source>
        <dbReference type="ARBA" id="ARBA00022475"/>
    </source>
</evidence>
<evidence type="ECO:0000256" key="1">
    <source>
        <dbReference type="ARBA" id="ARBA00004651"/>
    </source>
</evidence>
<keyword evidence="2" id="KW-1003">Cell membrane</keyword>
<keyword evidence="5 6" id="KW-0472">Membrane</keyword>
<feature type="transmembrane region" description="Helical" evidence="6">
    <location>
        <begin position="166"/>
        <end position="187"/>
    </location>
</feature>
<name>A0A0F9B8Y5_9ZZZZ</name>
<dbReference type="Pfam" id="PF09335">
    <property type="entry name" value="VTT_dom"/>
    <property type="match status" value="1"/>
</dbReference>
<feature type="transmembrane region" description="Helical" evidence="6">
    <location>
        <begin position="54"/>
        <end position="73"/>
    </location>
</feature>
<comment type="caution">
    <text evidence="8">The sequence shown here is derived from an EMBL/GenBank/DDBJ whole genome shotgun (WGS) entry which is preliminary data.</text>
</comment>
<protein>
    <recommendedName>
        <fullName evidence="7">VTT domain-containing protein</fullName>
    </recommendedName>
</protein>
<sequence>MDARNKNSKGRSHAIKALAFIIFIVLIAALSYLIDPMETLRPEAMKARLDSAGALAPILYMLVMAAAIVVSPIPSLPLDIMAGAYFGPWLATLYTSIGALIGANISFLIARFLGRALVERFIKFDKAFWEACSESILVKIVFISRLIPFISFDVISYGAGLTRMRLWKFSVATFFGMLPMTFLFAYYGSIFKINSTLTYVLGIVMVALFLLLPKWLERSHFKDKLLAPKPEEQNKTND</sequence>
<keyword evidence="3 6" id="KW-0812">Transmembrane</keyword>
<keyword evidence="4 6" id="KW-1133">Transmembrane helix</keyword>
<dbReference type="AlphaFoldDB" id="A0A0F9B8Y5"/>
<dbReference type="EMBL" id="LAZR01038878">
    <property type="protein sequence ID" value="KKL18414.1"/>
    <property type="molecule type" value="Genomic_DNA"/>
</dbReference>
<accession>A0A0F9B8Y5</accession>
<dbReference type="GO" id="GO:0005886">
    <property type="term" value="C:plasma membrane"/>
    <property type="evidence" value="ECO:0007669"/>
    <property type="project" value="UniProtKB-SubCell"/>
</dbReference>
<dbReference type="PANTHER" id="PTHR12677:SF59">
    <property type="entry name" value="GOLGI APPARATUS MEMBRANE PROTEIN TVP38-RELATED"/>
    <property type="match status" value="1"/>
</dbReference>
<evidence type="ECO:0000256" key="6">
    <source>
        <dbReference type="SAM" id="Phobius"/>
    </source>
</evidence>
<dbReference type="InterPro" id="IPR015414">
    <property type="entry name" value="TMEM64"/>
</dbReference>
<evidence type="ECO:0000313" key="8">
    <source>
        <dbReference type="EMBL" id="KKL18414.1"/>
    </source>
</evidence>
<comment type="subcellular location">
    <subcellularLocation>
        <location evidence="1">Cell membrane</location>
        <topology evidence="1">Multi-pass membrane protein</topology>
    </subcellularLocation>
</comment>